<sequence>MEPHKRIVENDLLKQDWRSRKKKQIFQYIVLKWAFVLLIGMLTGIVGFFNNLAVENIAGFKLLLTSDLMLKHSGGTSQHFWHMEVVISSWQPLLLQSMLTYHLLLLDLSSLKLEHILMELMLILY</sequence>
<evidence type="ECO:0000256" key="2">
    <source>
        <dbReference type="ARBA" id="ARBA00023122"/>
    </source>
</evidence>
<evidence type="ECO:0000256" key="1">
    <source>
        <dbReference type="ARBA" id="ARBA00022737"/>
    </source>
</evidence>
<protein>
    <recommendedName>
        <fullName evidence="6">Chloride channel protein</fullName>
    </recommendedName>
</protein>
<reference evidence="4" key="1">
    <citation type="journal article" date="2021" name="bioRxiv">
        <title>Whole Genome Assembly and Annotation of Northern Wild Rice, Zizania palustris L., Supports a Whole Genome Duplication in the Zizania Genus.</title>
        <authorList>
            <person name="Haas M."/>
            <person name="Kono T."/>
            <person name="Macchietto M."/>
            <person name="Millas R."/>
            <person name="McGilp L."/>
            <person name="Shao M."/>
            <person name="Duquette J."/>
            <person name="Hirsch C.N."/>
            <person name="Kimball J."/>
        </authorList>
    </citation>
    <scope>NUCLEOTIDE SEQUENCE</scope>
    <source>
        <tissue evidence="4">Fresh leaf tissue</tissue>
    </source>
</reference>
<evidence type="ECO:0000313" key="5">
    <source>
        <dbReference type="Proteomes" id="UP000729402"/>
    </source>
</evidence>
<proteinExistence type="predicted"/>
<dbReference type="PANTHER" id="PTHR11689">
    <property type="entry name" value="CHLORIDE CHANNEL PROTEIN CLC FAMILY MEMBER"/>
    <property type="match status" value="1"/>
</dbReference>
<keyword evidence="3" id="KW-1133">Transmembrane helix</keyword>
<gene>
    <name evidence="4" type="ORF">GUJ93_ZPchr0014g47371</name>
</gene>
<accession>A0A8J5TEP3</accession>
<keyword evidence="3" id="KW-0812">Transmembrane</keyword>
<dbReference type="Proteomes" id="UP000729402">
    <property type="component" value="Unassembled WGS sequence"/>
</dbReference>
<dbReference type="GO" id="GO:0015108">
    <property type="term" value="F:chloride transmembrane transporter activity"/>
    <property type="evidence" value="ECO:0007669"/>
    <property type="project" value="TreeGrafter"/>
</dbReference>
<organism evidence="4 5">
    <name type="scientific">Zizania palustris</name>
    <name type="common">Northern wild rice</name>
    <dbReference type="NCBI Taxonomy" id="103762"/>
    <lineage>
        <taxon>Eukaryota</taxon>
        <taxon>Viridiplantae</taxon>
        <taxon>Streptophyta</taxon>
        <taxon>Embryophyta</taxon>
        <taxon>Tracheophyta</taxon>
        <taxon>Spermatophyta</taxon>
        <taxon>Magnoliopsida</taxon>
        <taxon>Liliopsida</taxon>
        <taxon>Poales</taxon>
        <taxon>Poaceae</taxon>
        <taxon>BOP clade</taxon>
        <taxon>Oryzoideae</taxon>
        <taxon>Oryzeae</taxon>
        <taxon>Zizaniinae</taxon>
        <taxon>Zizania</taxon>
    </lineage>
</organism>
<keyword evidence="2" id="KW-0129">CBS domain</keyword>
<evidence type="ECO:0008006" key="6">
    <source>
        <dbReference type="Google" id="ProtNLM"/>
    </source>
</evidence>
<feature type="transmembrane region" description="Helical" evidence="3">
    <location>
        <begin position="25"/>
        <end position="49"/>
    </location>
</feature>
<dbReference type="InterPro" id="IPR051280">
    <property type="entry name" value="Cl-channel/antiporter"/>
</dbReference>
<keyword evidence="3" id="KW-0472">Membrane</keyword>
<reference evidence="4" key="2">
    <citation type="submission" date="2021-02" db="EMBL/GenBank/DDBJ databases">
        <authorList>
            <person name="Kimball J.A."/>
            <person name="Haas M.W."/>
            <person name="Macchietto M."/>
            <person name="Kono T."/>
            <person name="Duquette J."/>
            <person name="Shao M."/>
        </authorList>
    </citation>
    <scope>NUCLEOTIDE SEQUENCE</scope>
    <source>
        <tissue evidence="4">Fresh leaf tissue</tissue>
    </source>
</reference>
<dbReference type="OrthoDB" id="779802at2759"/>
<dbReference type="GO" id="GO:0009705">
    <property type="term" value="C:plant-type vacuole membrane"/>
    <property type="evidence" value="ECO:0007669"/>
    <property type="project" value="TreeGrafter"/>
</dbReference>
<dbReference type="AlphaFoldDB" id="A0A8J5TEP3"/>
<evidence type="ECO:0000256" key="3">
    <source>
        <dbReference type="SAM" id="Phobius"/>
    </source>
</evidence>
<keyword evidence="1" id="KW-0677">Repeat</keyword>
<dbReference type="PANTHER" id="PTHR11689:SF144">
    <property type="entry name" value="CHLORIDE CHANNEL PROTEIN"/>
    <property type="match status" value="1"/>
</dbReference>
<comment type="caution">
    <text evidence="4">The sequence shown here is derived from an EMBL/GenBank/DDBJ whole genome shotgun (WGS) entry which is preliminary data.</text>
</comment>
<name>A0A8J5TEP3_ZIZPA</name>
<keyword evidence="5" id="KW-1185">Reference proteome</keyword>
<evidence type="ECO:0000313" key="4">
    <source>
        <dbReference type="EMBL" id="KAG8082090.1"/>
    </source>
</evidence>
<dbReference type="EMBL" id="JAAALK010000086">
    <property type="protein sequence ID" value="KAG8082090.1"/>
    <property type="molecule type" value="Genomic_DNA"/>
</dbReference>